<evidence type="ECO:0000313" key="2">
    <source>
        <dbReference type="EMBL" id="MEG3437603.1"/>
    </source>
</evidence>
<protein>
    <submittedName>
        <fullName evidence="2">DUF1361 domain-containing protein</fullName>
    </submittedName>
</protein>
<dbReference type="AlphaFoldDB" id="A0AAW9QVU2"/>
<accession>A0AAW9QVU2</accession>
<keyword evidence="3" id="KW-1185">Reference proteome</keyword>
<keyword evidence="1" id="KW-0812">Transmembrane</keyword>
<feature type="transmembrane region" description="Helical" evidence="1">
    <location>
        <begin position="81"/>
        <end position="114"/>
    </location>
</feature>
<gene>
    <name evidence="2" type="ORF">V0288_10780</name>
</gene>
<name>A0AAW9QVU2_9CHRO</name>
<dbReference type="Pfam" id="PF07099">
    <property type="entry name" value="DUF1361"/>
    <property type="match status" value="1"/>
</dbReference>
<feature type="transmembrane region" description="Helical" evidence="1">
    <location>
        <begin position="175"/>
        <end position="192"/>
    </location>
</feature>
<comment type="caution">
    <text evidence="2">The sequence shown here is derived from an EMBL/GenBank/DDBJ whole genome shotgun (WGS) entry which is preliminary data.</text>
</comment>
<keyword evidence="1" id="KW-0472">Membrane</keyword>
<proteinExistence type="predicted"/>
<sequence>MFPSTWNWLQTAWRVFHLSTDRILWNSFLAFIPLFCSIWLFRRARSRSWAWWVIFWVFLAFLPNAPYILTDIIHFIYYVRLGYSTGIIILVLIPQYSLFLFAGFQAYVLSLINVEFYLGKENLKRFALPLELGMHALSAIGIYLGRFLRLNSWDILAQPDEVFRGFDNFLEKRPFVFTLISFLIIWGLYGLVKRIDLALFPCLLKNGKVKKKSNGGSRFVSYQVESSRRN</sequence>
<keyword evidence="1" id="KW-1133">Transmembrane helix</keyword>
<dbReference type="InterPro" id="IPR009793">
    <property type="entry name" value="DUF1361"/>
</dbReference>
<dbReference type="Proteomes" id="UP001328733">
    <property type="component" value="Unassembled WGS sequence"/>
</dbReference>
<feature type="transmembrane region" description="Helical" evidence="1">
    <location>
        <begin position="126"/>
        <end position="144"/>
    </location>
</feature>
<feature type="transmembrane region" description="Helical" evidence="1">
    <location>
        <begin position="23"/>
        <end position="42"/>
    </location>
</feature>
<dbReference type="EMBL" id="JBAFSM010000017">
    <property type="protein sequence ID" value="MEG3437603.1"/>
    <property type="molecule type" value="Genomic_DNA"/>
</dbReference>
<reference evidence="2 3" key="1">
    <citation type="submission" date="2024-01" db="EMBL/GenBank/DDBJ databases">
        <title>Genomic insights into the taxonomy and metabolism of the cyanobacterium Pannus brasiliensis CCIBt3594.</title>
        <authorList>
            <person name="Machado M."/>
            <person name="Botero N.B."/>
            <person name="Andreote A.P.D."/>
            <person name="Feitosa A.M.T."/>
            <person name="Popin R."/>
            <person name="Sivonen K."/>
            <person name="Fiore M.F."/>
        </authorList>
    </citation>
    <scope>NUCLEOTIDE SEQUENCE [LARGE SCALE GENOMIC DNA]</scope>
    <source>
        <strain evidence="2 3">CCIBt3594</strain>
    </source>
</reference>
<feature type="transmembrane region" description="Helical" evidence="1">
    <location>
        <begin position="49"/>
        <end position="69"/>
    </location>
</feature>
<organism evidence="2 3">
    <name type="scientific">Pannus brasiliensis CCIBt3594</name>
    <dbReference type="NCBI Taxonomy" id="1427578"/>
    <lineage>
        <taxon>Bacteria</taxon>
        <taxon>Bacillati</taxon>
        <taxon>Cyanobacteriota</taxon>
        <taxon>Cyanophyceae</taxon>
        <taxon>Oscillatoriophycideae</taxon>
        <taxon>Chroococcales</taxon>
        <taxon>Microcystaceae</taxon>
        <taxon>Pannus</taxon>
    </lineage>
</organism>
<evidence type="ECO:0000313" key="3">
    <source>
        <dbReference type="Proteomes" id="UP001328733"/>
    </source>
</evidence>
<evidence type="ECO:0000256" key="1">
    <source>
        <dbReference type="SAM" id="Phobius"/>
    </source>
</evidence>
<dbReference type="RefSeq" id="WP_332865082.1">
    <property type="nucleotide sequence ID" value="NZ_JBAFSM010000017.1"/>
</dbReference>